<keyword evidence="1" id="KW-1133">Transmembrane helix</keyword>
<evidence type="ECO:0000313" key="2">
    <source>
        <dbReference type="EMBL" id="QEG25165.1"/>
    </source>
</evidence>
<dbReference type="EMBL" id="CP042912">
    <property type="protein sequence ID" value="QEG25165.1"/>
    <property type="molecule type" value="Genomic_DNA"/>
</dbReference>
<reference evidence="2 3" key="1">
    <citation type="submission" date="2019-08" db="EMBL/GenBank/DDBJ databases">
        <title>Deep-cultivation of Planctomycetes and their phenomic and genomic characterization uncovers novel biology.</title>
        <authorList>
            <person name="Wiegand S."/>
            <person name="Jogler M."/>
            <person name="Boedeker C."/>
            <person name="Pinto D."/>
            <person name="Vollmers J."/>
            <person name="Rivas-Marin E."/>
            <person name="Kohn T."/>
            <person name="Peeters S.H."/>
            <person name="Heuer A."/>
            <person name="Rast P."/>
            <person name="Oberbeckmann S."/>
            <person name="Bunk B."/>
            <person name="Jeske O."/>
            <person name="Meyerdierks A."/>
            <person name="Storesund J.E."/>
            <person name="Kallscheuer N."/>
            <person name="Luecker S."/>
            <person name="Lage O.M."/>
            <person name="Pohl T."/>
            <person name="Merkel B.J."/>
            <person name="Hornburger P."/>
            <person name="Mueller R.-W."/>
            <person name="Bruemmer F."/>
            <person name="Labrenz M."/>
            <person name="Spormann A.M."/>
            <person name="Op den Camp H."/>
            <person name="Overmann J."/>
            <person name="Amann R."/>
            <person name="Jetten M.S.M."/>
            <person name="Mascher T."/>
            <person name="Medema M.H."/>
            <person name="Devos D.P."/>
            <person name="Kaster A.-K."/>
            <person name="Ovreas L."/>
            <person name="Rohde M."/>
            <person name="Galperin M.Y."/>
            <person name="Jogler C."/>
        </authorList>
    </citation>
    <scope>NUCLEOTIDE SEQUENCE [LARGE SCALE GENOMIC DNA]</scope>
    <source>
        <strain evidence="2 3">FC18</strain>
    </source>
</reference>
<keyword evidence="3" id="KW-1185">Reference proteome</keyword>
<sequence>MRIFKYSASVSFANPDLQQTLDCQFDFVWQLLPIPDDLPQDWIRLIGLLCICCAAFSNTNFYGVFRAMSSDC</sequence>
<dbReference type="KEGG" id="mff:MFFC18_50890"/>
<proteinExistence type="predicted"/>
<evidence type="ECO:0000256" key="1">
    <source>
        <dbReference type="SAM" id="Phobius"/>
    </source>
</evidence>
<gene>
    <name evidence="2" type="ORF">MFFC18_50890</name>
</gene>
<dbReference type="AlphaFoldDB" id="A0A5B9PIQ9"/>
<dbReference type="Proteomes" id="UP000322214">
    <property type="component" value="Chromosome"/>
</dbReference>
<organism evidence="2 3">
    <name type="scientific">Mariniblastus fucicola</name>
    <dbReference type="NCBI Taxonomy" id="980251"/>
    <lineage>
        <taxon>Bacteria</taxon>
        <taxon>Pseudomonadati</taxon>
        <taxon>Planctomycetota</taxon>
        <taxon>Planctomycetia</taxon>
        <taxon>Pirellulales</taxon>
        <taxon>Pirellulaceae</taxon>
        <taxon>Mariniblastus</taxon>
    </lineage>
</organism>
<keyword evidence="1" id="KW-0472">Membrane</keyword>
<keyword evidence="1" id="KW-0812">Transmembrane</keyword>
<protein>
    <submittedName>
        <fullName evidence="2">Uncharacterized protein</fullName>
    </submittedName>
</protein>
<accession>A0A5B9PIQ9</accession>
<name>A0A5B9PIQ9_9BACT</name>
<evidence type="ECO:0000313" key="3">
    <source>
        <dbReference type="Proteomes" id="UP000322214"/>
    </source>
</evidence>
<feature type="transmembrane region" description="Helical" evidence="1">
    <location>
        <begin position="42"/>
        <end position="65"/>
    </location>
</feature>